<dbReference type="EMBL" id="ACXX02000020">
    <property type="protein sequence ID" value="EGD45812.1"/>
    <property type="molecule type" value="Genomic_DNA"/>
</dbReference>
<comment type="caution">
    <text evidence="4">The sequence shown here is derived from an EMBL/GenBank/DDBJ whole genome shotgun (WGS) entry which is preliminary data.</text>
</comment>
<dbReference type="GO" id="GO:0000150">
    <property type="term" value="F:DNA strand exchange activity"/>
    <property type="evidence" value="ECO:0007669"/>
    <property type="project" value="InterPro"/>
</dbReference>
<dbReference type="Pfam" id="PF00239">
    <property type="entry name" value="Resolvase"/>
    <property type="match status" value="1"/>
</dbReference>
<dbReference type="STRING" id="588581.Cpap_0180"/>
<evidence type="ECO:0000313" key="4">
    <source>
        <dbReference type="EMBL" id="EGD45812.1"/>
    </source>
</evidence>
<evidence type="ECO:0000259" key="3">
    <source>
        <dbReference type="SMART" id="SM00857"/>
    </source>
</evidence>
<dbReference type="SUPFAM" id="SSF53041">
    <property type="entry name" value="Resolvase-like"/>
    <property type="match status" value="1"/>
</dbReference>
<keyword evidence="2" id="KW-0233">DNA recombination</keyword>
<reference evidence="4" key="2">
    <citation type="submission" date="2011-01" db="EMBL/GenBank/DDBJ databases">
        <title>The Non-contiguous Finished genome of Clostridium papyrosolvens.</title>
        <authorList>
            <person name="Lucas S."/>
            <person name="Copeland A."/>
            <person name="Lapidus A."/>
            <person name="Cheng J.-F."/>
            <person name="Goodwin L."/>
            <person name="Pitluck S."/>
            <person name="Misra M."/>
            <person name="Chertkov O."/>
            <person name="Detter J.C."/>
            <person name="Han C."/>
            <person name="Tapia R."/>
            <person name="Land M."/>
            <person name="Hauser L."/>
            <person name="Kyrpides N."/>
            <person name="Ivanova N."/>
            <person name="Pagani I."/>
            <person name="Mouttaki H."/>
            <person name="He Z."/>
            <person name="Zhou J."/>
            <person name="Hemme C.L."/>
            <person name="Woyke T."/>
        </authorList>
    </citation>
    <scope>NUCLEOTIDE SEQUENCE [LARGE SCALE GENOMIC DNA]</scope>
    <source>
        <strain evidence="4">DSM 2782</strain>
    </source>
</reference>
<accession>F1TIJ5</accession>
<dbReference type="RefSeq" id="WP_004622483.1">
    <property type="nucleotide sequence ID" value="NZ_ACXX02000020.1"/>
</dbReference>
<dbReference type="GO" id="GO:0003677">
    <property type="term" value="F:DNA binding"/>
    <property type="evidence" value="ECO:0007669"/>
    <property type="project" value="UniProtKB-KW"/>
</dbReference>
<proteinExistence type="predicted"/>
<gene>
    <name evidence="4" type="ORF">Cpap_0180</name>
</gene>
<dbReference type="PANTHER" id="PTHR30461">
    <property type="entry name" value="DNA-INVERTASE FROM LAMBDOID PROPHAGE"/>
    <property type="match status" value="1"/>
</dbReference>
<sequence length="123" mass="13761">MAQQKRAWLYCRIDAPEDKHGSLKGQEKELMDYAEQMGFEVIGVSRDIGSGLNFERNGIAEISAVATMGRIDSLLVVNISRIGRDINKTTRFITILQKMGIKIYSMAEGEITAEHNPFNVVRG</sequence>
<feature type="domain" description="Resolvase/invertase-type recombinase catalytic" evidence="3">
    <location>
        <begin position="7"/>
        <end position="119"/>
    </location>
</feature>
<dbReference type="PANTHER" id="PTHR30461:SF2">
    <property type="entry name" value="SERINE RECOMBINASE PINE-RELATED"/>
    <property type="match status" value="1"/>
</dbReference>
<evidence type="ECO:0000256" key="2">
    <source>
        <dbReference type="ARBA" id="ARBA00023172"/>
    </source>
</evidence>
<dbReference type="InterPro" id="IPR006119">
    <property type="entry name" value="Resolv_N"/>
</dbReference>
<dbReference type="InterPro" id="IPR036162">
    <property type="entry name" value="Resolvase-like_N_sf"/>
</dbReference>
<dbReference type="AlphaFoldDB" id="F1TIJ5"/>
<evidence type="ECO:0000256" key="1">
    <source>
        <dbReference type="ARBA" id="ARBA00023125"/>
    </source>
</evidence>
<dbReference type="SMART" id="SM00857">
    <property type="entry name" value="Resolvase"/>
    <property type="match status" value="1"/>
</dbReference>
<dbReference type="OrthoDB" id="1848801at2"/>
<evidence type="ECO:0000313" key="5">
    <source>
        <dbReference type="Proteomes" id="UP000003860"/>
    </source>
</evidence>
<reference evidence="4" key="1">
    <citation type="submission" date="2009-07" db="EMBL/GenBank/DDBJ databases">
        <authorList>
            <consortium name="US DOE Joint Genome Institute (JGI-PGF)"/>
            <person name="Lucas S."/>
            <person name="Copeland A."/>
            <person name="Lapidus A."/>
            <person name="Glavina del Rio T."/>
            <person name="Tice H."/>
            <person name="Bruce D."/>
            <person name="Goodwin L."/>
            <person name="Pitluck S."/>
            <person name="Larimer F."/>
            <person name="Land M.L."/>
            <person name="Mouttaki H."/>
            <person name="He Z."/>
            <person name="Zhou J."/>
            <person name="Hemme C.L."/>
        </authorList>
    </citation>
    <scope>NUCLEOTIDE SEQUENCE</scope>
    <source>
        <strain evidence="4">DSM 2782</strain>
    </source>
</reference>
<dbReference type="CDD" id="cd00338">
    <property type="entry name" value="Ser_Recombinase"/>
    <property type="match status" value="1"/>
</dbReference>
<dbReference type="Proteomes" id="UP000003860">
    <property type="component" value="Unassembled WGS sequence"/>
</dbReference>
<keyword evidence="5" id="KW-1185">Reference proteome</keyword>
<keyword evidence="1" id="KW-0238">DNA-binding</keyword>
<name>F1TIJ5_9FIRM</name>
<organism evidence="4 5">
    <name type="scientific">Ruminiclostridium papyrosolvens DSM 2782</name>
    <dbReference type="NCBI Taxonomy" id="588581"/>
    <lineage>
        <taxon>Bacteria</taxon>
        <taxon>Bacillati</taxon>
        <taxon>Bacillota</taxon>
        <taxon>Clostridia</taxon>
        <taxon>Eubacteriales</taxon>
        <taxon>Oscillospiraceae</taxon>
        <taxon>Ruminiclostridium</taxon>
    </lineage>
</organism>
<dbReference type="InterPro" id="IPR050639">
    <property type="entry name" value="SSR_resolvase"/>
</dbReference>
<dbReference type="Gene3D" id="3.40.50.1390">
    <property type="entry name" value="Resolvase, N-terminal catalytic domain"/>
    <property type="match status" value="1"/>
</dbReference>
<dbReference type="eggNOG" id="COG1961">
    <property type="taxonomic scope" value="Bacteria"/>
</dbReference>
<protein>
    <submittedName>
        <fullName evidence="4">Resolvase domain</fullName>
    </submittedName>
</protein>